<accession>A0A5S4Y949</accession>
<name>A0A5S4Y949_9BRAD</name>
<sequence length="187" mass="18291">MLALAQRGGAMAGSAGAGSGTSTSSANTGGSAPSGMGTNASSANSGPSAPPGMGTQDVGTGANLNRNTQTNNPNVQPATSKSRAAAQAKRNTGAGHAQNGLPIGAIGSGTSNEEQMIVGPSPNRKRPAAEAGGNIGGTFGKGSSLSDQVSHPRAARAGEKVLDAKAQIQRRTTVSHKRIPDLKNGAP</sequence>
<evidence type="ECO:0000256" key="1">
    <source>
        <dbReference type="SAM" id="MobiDB-lite"/>
    </source>
</evidence>
<comment type="caution">
    <text evidence="2">The sequence shown here is derived from an EMBL/GenBank/DDBJ whole genome shotgun (WGS) entry which is preliminary data.</text>
</comment>
<dbReference type="Proteomes" id="UP000324797">
    <property type="component" value="Unassembled WGS sequence"/>
</dbReference>
<reference evidence="2 3" key="1">
    <citation type="submission" date="2019-08" db="EMBL/GenBank/DDBJ databases">
        <title>Bradyrhizobium hipponensis sp. nov., a rhizobium isolated from a Lupinus angustifolius root nodule in Tunisia.</title>
        <authorList>
            <person name="Off K."/>
            <person name="Rejili M."/>
            <person name="Mars M."/>
            <person name="Brachmann A."/>
            <person name="Marin M."/>
        </authorList>
    </citation>
    <scope>NUCLEOTIDE SEQUENCE [LARGE SCALE GENOMIC DNA]</scope>
    <source>
        <strain evidence="3">aSej3</strain>
    </source>
</reference>
<proteinExistence type="predicted"/>
<protein>
    <submittedName>
        <fullName evidence="2">Uncharacterized protein</fullName>
    </submittedName>
</protein>
<feature type="compositionally biased region" description="Low complexity" evidence="1">
    <location>
        <begin position="63"/>
        <end position="77"/>
    </location>
</feature>
<evidence type="ECO:0000313" key="2">
    <source>
        <dbReference type="EMBL" id="TYO60961.1"/>
    </source>
</evidence>
<feature type="compositionally biased region" description="Low complexity" evidence="1">
    <location>
        <begin position="8"/>
        <end position="47"/>
    </location>
</feature>
<dbReference type="EMBL" id="VSTH01000234">
    <property type="protein sequence ID" value="TYO60961.1"/>
    <property type="molecule type" value="Genomic_DNA"/>
</dbReference>
<gene>
    <name evidence="2" type="ORF">FXV83_40900</name>
</gene>
<feature type="region of interest" description="Disordered" evidence="1">
    <location>
        <begin position="1"/>
        <end position="187"/>
    </location>
</feature>
<evidence type="ECO:0000313" key="3">
    <source>
        <dbReference type="Proteomes" id="UP000324797"/>
    </source>
</evidence>
<organism evidence="2 3">
    <name type="scientific">Bradyrhizobium hipponense</name>
    <dbReference type="NCBI Taxonomy" id="2605638"/>
    <lineage>
        <taxon>Bacteria</taxon>
        <taxon>Pseudomonadati</taxon>
        <taxon>Pseudomonadota</taxon>
        <taxon>Alphaproteobacteria</taxon>
        <taxon>Hyphomicrobiales</taxon>
        <taxon>Nitrobacteraceae</taxon>
        <taxon>Bradyrhizobium</taxon>
    </lineage>
</organism>
<dbReference type="AlphaFoldDB" id="A0A5S4Y949"/>
<keyword evidence="3" id="KW-1185">Reference proteome</keyword>